<name>E4RL35_HALHG</name>
<dbReference type="FunFam" id="3.40.50.300:FF:000901">
    <property type="entry name" value="Chromosome partition protein Smc"/>
    <property type="match status" value="1"/>
</dbReference>
<feature type="coiled-coil region" evidence="7">
    <location>
        <begin position="678"/>
        <end position="943"/>
    </location>
</feature>
<dbReference type="InterPro" id="IPR024704">
    <property type="entry name" value="SMC"/>
</dbReference>
<comment type="similarity">
    <text evidence="7">Belongs to the SMC family.</text>
</comment>
<dbReference type="InterPro" id="IPR027417">
    <property type="entry name" value="P-loop_NTPase"/>
</dbReference>
<evidence type="ECO:0000256" key="4">
    <source>
        <dbReference type="ARBA" id="ARBA00022840"/>
    </source>
</evidence>
<feature type="domain" description="SMC hinge" evidence="8">
    <location>
        <begin position="524"/>
        <end position="643"/>
    </location>
</feature>
<dbReference type="Proteomes" id="UP000007434">
    <property type="component" value="Chromosome"/>
</dbReference>
<dbReference type="eggNOG" id="COG1196">
    <property type="taxonomic scope" value="Bacteria"/>
</dbReference>
<evidence type="ECO:0000313" key="10">
    <source>
        <dbReference type="Proteomes" id="UP000007434"/>
    </source>
</evidence>
<dbReference type="GO" id="GO:0005737">
    <property type="term" value="C:cytoplasm"/>
    <property type="evidence" value="ECO:0007669"/>
    <property type="project" value="UniProtKB-SubCell"/>
</dbReference>
<evidence type="ECO:0000259" key="8">
    <source>
        <dbReference type="SMART" id="SM00968"/>
    </source>
</evidence>
<dbReference type="CDD" id="cd03278">
    <property type="entry name" value="ABC_SMC_barmotin"/>
    <property type="match status" value="1"/>
</dbReference>
<keyword evidence="5 7" id="KW-0175">Coiled coil</keyword>
<feature type="coiled-coil region" evidence="7">
    <location>
        <begin position="968"/>
        <end position="1016"/>
    </location>
</feature>
<dbReference type="InterPro" id="IPR036277">
    <property type="entry name" value="SMC_hinge_sf"/>
</dbReference>
<dbReference type="Gene3D" id="1.20.1060.20">
    <property type="match status" value="1"/>
</dbReference>
<dbReference type="SUPFAM" id="SSF57997">
    <property type="entry name" value="Tropomyosin"/>
    <property type="match status" value="1"/>
</dbReference>
<dbReference type="InterPro" id="IPR011890">
    <property type="entry name" value="SMC_prok"/>
</dbReference>
<evidence type="ECO:0000256" key="1">
    <source>
        <dbReference type="ARBA" id="ARBA00004496"/>
    </source>
</evidence>
<dbReference type="Pfam" id="PF02463">
    <property type="entry name" value="SMC_N"/>
    <property type="match status" value="1"/>
</dbReference>
<reference evidence="9 10" key="2">
    <citation type="journal article" date="2011" name="J. Bacteriol.">
        <title>Complete Genome Sequence of the Haloalkaliphilic, Hydrogen Producing Halanaerobium hydrogenoformans.</title>
        <authorList>
            <person name="Brown S.D."/>
            <person name="Begemann M.B."/>
            <person name="Mormile M.R."/>
            <person name="Wall J.D."/>
            <person name="Han C.S."/>
            <person name="Goodwin L.A."/>
            <person name="Pitluck S."/>
            <person name="Land M.L."/>
            <person name="Hauser L.J."/>
            <person name="Elias D.A."/>
        </authorList>
    </citation>
    <scope>NUCLEOTIDE SEQUENCE [LARGE SCALE GENOMIC DNA]</scope>
    <source>
        <strain evidence="10">sapolanicus</strain>
    </source>
</reference>
<dbReference type="Pfam" id="PF06470">
    <property type="entry name" value="SMC_hinge"/>
    <property type="match status" value="1"/>
</dbReference>
<comment type="domain">
    <text evidence="7">Contains large globular domains required for ATP hydrolysis at each terminus and a third globular domain forming a flexible hinge near the middle of the molecule. These domains are separated by coiled-coil structures.</text>
</comment>
<comment type="subcellular location">
    <subcellularLocation>
        <location evidence="1 7">Cytoplasm</location>
    </subcellularLocation>
</comment>
<accession>E4RL35</accession>
<dbReference type="GO" id="GO:0006260">
    <property type="term" value="P:DNA replication"/>
    <property type="evidence" value="ECO:0007669"/>
    <property type="project" value="UniProtKB-UniRule"/>
</dbReference>
<dbReference type="GO" id="GO:0005524">
    <property type="term" value="F:ATP binding"/>
    <property type="evidence" value="ECO:0007669"/>
    <property type="project" value="UniProtKB-UniRule"/>
</dbReference>
<evidence type="ECO:0000256" key="2">
    <source>
        <dbReference type="ARBA" id="ARBA00022490"/>
    </source>
</evidence>
<feature type="coiled-coil region" evidence="7">
    <location>
        <begin position="265"/>
        <end position="488"/>
    </location>
</feature>
<dbReference type="RefSeq" id="WP_013405880.1">
    <property type="nucleotide sequence ID" value="NC_014654.1"/>
</dbReference>
<feature type="coiled-coil region" evidence="7">
    <location>
        <begin position="170"/>
        <end position="231"/>
    </location>
</feature>
<dbReference type="GO" id="GO:0005694">
    <property type="term" value="C:chromosome"/>
    <property type="evidence" value="ECO:0007669"/>
    <property type="project" value="InterPro"/>
</dbReference>
<dbReference type="InterPro" id="IPR003395">
    <property type="entry name" value="RecF/RecN/SMC_N"/>
</dbReference>
<evidence type="ECO:0000256" key="7">
    <source>
        <dbReference type="HAMAP-Rule" id="MF_01894"/>
    </source>
</evidence>
<evidence type="ECO:0000256" key="5">
    <source>
        <dbReference type="ARBA" id="ARBA00023054"/>
    </source>
</evidence>
<dbReference type="Gene3D" id="3.30.70.1620">
    <property type="match status" value="1"/>
</dbReference>
<dbReference type="NCBIfam" id="TIGR02168">
    <property type="entry name" value="SMC_prok_B"/>
    <property type="match status" value="1"/>
</dbReference>
<dbReference type="SMART" id="SM00968">
    <property type="entry name" value="SMC_hinge"/>
    <property type="match status" value="1"/>
</dbReference>
<dbReference type="AlphaFoldDB" id="E4RL35"/>
<dbReference type="Gene3D" id="3.40.50.300">
    <property type="entry name" value="P-loop containing nucleotide triphosphate hydrolases"/>
    <property type="match status" value="2"/>
</dbReference>
<organism evidence="9 10">
    <name type="scientific">Halanaerobium hydrogeniformans</name>
    <name type="common">Halanaerobium sp. (strain sapolanicus)</name>
    <dbReference type="NCBI Taxonomy" id="656519"/>
    <lineage>
        <taxon>Bacteria</taxon>
        <taxon>Bacillati</taxon>
        <taxon>Bacillota</taxon>
        <taxon>Clostridia</taxon>
        <taxon>Halanaerobiales</taxon>
        <taxon>Halanaerobiaceae</taxon>
        <taxon>Halanaerobium</taxon>
    </lineage>
</organism>
<feature type="binding site" evidence="7">
    <location>
        <begin position="35"/>
        <end position="42"/>
    </location>
    <ligand>
        <name>ATP</name>
        <dbReference type="ChEBI" id="CHEBI:30616"/>
    </ligand>
</feature>
<dbReference type="GO" id="GO:0016887">
    <property type="term" value="F:ATP hydrolysis activity"/>
    <property type="evidence" value="ECO:0007669"/>
    <property type="project" value="InterPro"/>
</dbReference>
<comment type="subunit">
    <text evidence="7">Homodimer.</text>
</comment>
<dbReference type="SUPFAM" id="SSF75553">
    <property type="entry name" value="Smc hinge domain"/>
    <property type="match status" value="1"/>
</dbReference>
<dbReference type="OrthoDB" id="9808768at2"/>
<keyword evidence="2 7" id="KW-0963">Cytoplasm</keyword>
<dbReference type="Gene3D" id="1.10.287.1490">
    <property type="match status" value="2"/>
</dbReference>
<dbReference type="GO" id="GO:0007059">
    <property type="term" value="P:chromosome segregation"/>
    <property type="evidence" value="ECO:0007669"/>
    <property type="project" value="UniProtKB-UniRule"/>
</dbReference>
<dbReference type="PIRSF" id="PIRSF005719">
    <property type="entry name" value="SMC"/>
    <property type="match status" value="1"/>
</dbReference>
<evidence type="ECO:0000313" key="9">
    <source>
        <dbReference type="EMBL" id="ADQ14799.1"/>
    </source>
</evidence>
<dbReference type="GO" id="GO:0007062">
    <property type="term" value="P:sister chromatid cohesion"/>
    <property type="evidence" value="ECO:0007669"/>
    <property type="project" value="InterPro"/>
</dbReference>
<protein>
    <recommendedName>
        <fullName evidence="7">Chromosome partition protein Smc</fullName>
    </recommendedName>
</protein>
<evidence type="ECO:0000256" key="3">
    <source>
        <dbReference type="ARBA" id="ARBA00022741"/>
    </source>
</evidence>
<dbReference type="GO" id="GO:0030261">
    <property type="term" value="P:chromosome condensation"/>
    <property type="evidence" value="ECO:0007669"/>
    <property type="project" value="InterPro"/>
</dbReference>
<comment type="function">
    <text evidence="7">Required for chromosome condensation and partitioning.</text>
</comment>
<dbReference type="HOGENOM" id="CLU_001042_2_2_9"/>
<dbReference type="STRING" id="656519.Halsa_1372"/>
<evidence type="ECO:0000256" key="6">
    <source>
        <dbReference type="ARBA" id="ARBA00023125"/>
    </source>
</evidence>
<dbReference type="InterPro" id="IPR010935">
    <property type="entry name" value="SMC_hinge"/>
</dbReference>
<dbReference type="GO" id="GO:0003677">
    <property type="term" value="F:DNA binding"/>
    <property type="evidence" value="ECO:0007669"/>
    <property type="project" value="UniProtKB-UniRule"/>
</dbReference>
<dbReference type="HAMAP" id="MF_01894">
    <property type="entry name" value="Smc_prok"/>
    <property type="match status" value="1"/>
</dbReference>
<sequence>MVNIFLTKIRLKGFKSFANKTDIELEENITAVVGPNGSGKSNIVDAVRWVLGEQSAKTLRGSRMSDIIFSGSEELNPKRSASVTLFFDNSDGILPVEGDELTLGREVDIDGKSDYLINGASCRLKDIEALLMDSGLGSDGYSIVGQGRIDSIIHSKADKLREFFEEAAGIMKHKSRKEDAEKRLENTNNDLNRIHDLVSELEKRREPLKKAAAKAKKFKEYKAELKDLELSLLNKKWKLLSEEFKTVEKARTKAKKTMDEKESKYNTANYKLQTKKDNLKEKKKEKEENNSNYFQNQNKVNEINNNLNLLAERKKNYLAKKEELKAEKEKLEQEISKKEELLNKSRENFAVINSDQKALKAKIAELNNQLSSIEKELQKTEAEVNTKKEKIENFKKQIQSNNSLLERLGERVEISEQRLAEISEQKSALERKIAAKTEQKELLTSKLEELKTDLKNKTEVIAEHKKDISREKEELEQGKEKLITLKEDFQHCSSRLQLMEEMQQSYEGYYNGVRSVLENKELFPDLIDVVAEIISVESEYEKALETALGAKSQNIIVENDSTAKKAVNYLKKQNKGRATFLPLNMIDGSRLGDNYLNQLKNYPGFKGLAVDLVDFPERLENVFNYLLGQIVVSDNLENAVKMAKGIKRSFRVVTQKGDVVYPGGAISGGSSSNNSRNLIGRSRKIEELTEKKAELKSRGEKLVAELKTLQKEIKEKETQNKEQIEELQALKMAENNKQNQIQRFKEELSELKETKNSLEANYNQLEEKISENKKTIESKELQSQKLKANIAAEKEKIEELKEKITLKSAELEELRPELKELELDGARISEKRENAREKLEEKESKLSELENELKELVVKLDDLDSDLNRIKQRQLKLNQKKDDLEAEALKLKKTKDELKVLVSELEDEVEEKESEIKEIQASLNELKDDFHKLDLNYNKLKSQLESIEKILEEDYDLTAKEIDESQLMEIKAEEEAEVEAKIKGLKAKIKQLHPVNEAAVEEFKELKDRLDYLHEQQNDLKHARRSIELVIDDIEESMEKMFSRTFYKAKEEFAKVFKALFQGGKAELKLTDPDDMLATGVEIQAQPPGKSLKRLSLLSGGERALTAIALIFAFIQVKPSPFYVLDEIDAPLDDVNIVRFASFIKRYAKVAQFIIITHRRYMMTEVESLYGVTMEKSGVSRLISLKLNQAEGFDEQLEEEFIEEAL</sequence>
<dbReference type="EMBL" id="CP002304">
    <property type="protein sequence ID" value="ADQ14799.1"/>
    <property type="molecule type" value="Genomic_DNA"/>
</dbReference>
<gene>
    <name evidence="7" type="primary">smc</name>
    <name evidence="9" type="ordered locus">Halsa_1372</name>
</gene>
<keyword evidence="3 7" id="KW-0547">Nucleotide-binding</keyword>
<dbReference type="KEGG" id="has:Halsa_1372"/>
<proteinExistence type="inferred from homology"/>
<keyword evidence="4 7" id="KW-0067">ATP-binding</keyword>
<dbReference type="SUPFAM" id="SSF52540">
    <property type="entry name" value="P-loop containing nucleoside triphosphate hydrolases"/>
    <property type="match status" value="1"/>
</dbReference>
<dbReference type="PANTHER" id="PTHR43977">
    <property type="entry name" value="STRUCTURAL MAINTENANCE OF CHROMOSOMES PROTEIN 3"/>
    <property type="match status" value="1"/>
</dbReference>
<keyword evidence="6 7" id="KW-0238">DNA-binding</keyword>
<keyword evidence="10" id="KW-1185">Reference proteome</keyword>
<reference evidence="9 10" key="1">
    <citation type="submission" date="2010-11" db="EMBL/GenBank/DDBJ databases">
        <title>Complete sequence of Halanaerobium sp. sapolanicus.</title>
        <authorList>
            <consortium name="US DOE Joint Genome Institute"/>
            <person name="Lucas S."/>
            <person name="Copeland A."/>
            <person name="Lapidus A."/>
            <person name="Cheng J.-F."/>
            <person name="Bruce D."/>
            <person name="Goodwin L."/>
            <person name="Pitluck S."/>
            <person name="Davenport K."/>
            <person name="Detter J.C."/>
            <person name="Han C."/>
            <person name="Tapia R."/>
            <person name="Land M."/>
            <person name="Hauser L."/>
            <person name="Jeffries C."/>
            <person name="Kyrpides N."/>
            <person name="Ivanova N."/>
            <person name="Mikhailova N."/>
            <person name="Begemann M.B."/>
            <person name="Mormile M.R."/>
            <person name="Wall J.D."/>
            <person name="Elias D.A."/>
            <person name="Woyke T."/>
        </authorList>
    </citation>
    <scope>NUCLEOTIDE SEQUENCE [LARGE SCALE GENOMIC DNA]</scope>
    <source>
        <strain evidence="10">sapolanicus</strain>
    </source>
</reference>